<reference evidence="2 3" key="1">
    <citation type="submission" date="2020-02" db="EMBL/GenBank/DDBJ databases">
        <authorList>
            <person name="Ferguson B K."/>
        </authorList>
    </citation>
    <scope>NUCLEOTIDE SEQUENCE [LARGE SCALE GENOMIC DNA]</scope>
</reference>
<feature type="region of interest" description="Disordered" evidence="1">
    <location>
        <begin position="1"/>
        <end position="78"/>
    </location>
</feature>
<evidence type="ECO:0000313" key="3">
    <source>
        <dbReference type="Proteomes" id="UP000479000"/>
    </source>
</evidence>
<dbReference type="Proteomes" id="UP000479000">
    <property type="component" value="Unassembled WGS sequence"/>
</dbReference>
<feature type="non-terminal residue" evidence="2">
    <location>
        <position position="168"/>
    </location>
</feature>
<feature type="compositionally biased region" description="Basic residues" evidence="1">
    <location>
        <begin position="42"/>
        <end position="63"/>
    </location>
</feature>
<proteinExistence type="predicted"/>
<evidence type="ECO:0000313" key="2">
    <source>
        <dbReference type="EMBL" id="CAB0002470.1"/>
    </source>
</evidence>
<name>A0A6H5GHS8_9HEMI</name>
<protein>
    <submittedName>
        <fullName evidence="2">Uncharacterized protein</fullName>
    </submittedName>
</protein>
<accession>A0A6H5GHS8</accession>
<dbReference type="AlphaFoldDB" id="A0A6H5GHS8"/>
<evidence type="ECO:0000256" key="1">
    <source>
        <dbReference type="SAM" id="MobiDB-lite"/>
    </source>
</evidence>
<keyword evidence="3" id="KW-1185">Reference proteome</keyword>
<gene>
    <name evidence="2" type="ORF">NTEN_LOCUS8257</name>
</gene>
<sequence>MSRRQPGISGPSPETATGGASGAKTLCPPPTARPDSAERGPHVKRGQKRKRVTTHAACRRHMSARTSESRAAEGINPSRKSRCFARWTIRGADGRRKYQGGDSRRVDNSAGPHPLEAAFPFPGRRFGSNVPERRATPADAGRTSYSVGCPPMCRPLYTCFLVVNVGSL</sequence>
<organism evidence="2 3">
    <name type="scientific">Nesidiocoris tenuis</name>
    <dbReference type="NCBI Taxonomy" id="355587"/>
    <lineage>
        <taxon>Eukaryota</taxon>
        <taxon>Metazoa</taxon>
        <taxon>Ecdysozoa</taxon>
        <taxon>Arthropoda</taxon>
        <taxon>Hexapoda</taxon>
        <taxon>Insecta</taxon>
        <taxon>Pterygota</taxon>
        <taxon>Neoptera</taxon>
        <taxon>Paraneoptera</taxon>
        <taxon>Hemiptera</taxon>
        <taxon>Heteroptera</taxon>
        <taxon>Panheteroptera</taxon>
        <taxon>Cimicomorpha</taxon>
        <taxon>Miridae</taxon>
        <taxon>Dicyphina</taxon>
        <taxon>Nesidiocoris</taxon>
    </lineage>
</organism>
<dbReference type="EMBL" id="CADCXU010012381">
    <property type="protein sequence ID" value="CAB0002470.1"/>
    <property type="molecule type" value="Genomic_DNA"/>
</dbReference>
<feature type="region of interest" description="Disordered" evidence="1">
    <location>
        <begin position="94"/>
        <end position="141"/>
    </location>
</feature>